<dbReference type="SUPFAM" id="SSF56801">
    <property type="entry name" value="Acetyl-CoA synthetase-like"/>
    <property type="match status" value="2"/>
</dbReference>
<dbReference type="FunFam" id="3.30.300.30:FF:000010">
    <property type="entry name" value="Enterobactin synthetase component F"/>
    <property type="match status" value="1"/>
</dbReference>
<dbReference type="Gene3D" id="2.30.38.10">
    <property type="entry name" value="Luciferase, Domain 3"/>
    <property type="match status" value="2"/>
</dbReference>
<dbReference type="InterPro" id="IPR001031">
    <property type="entry name" value="Thioesterase"/>
</dbReference>
<dbReference type="SMART" id="SM00823">
    <property type="entry name" value="PKS_PP"/>
    <property type="match status" value="2"/>
</dbReference>
<accession>A0A852TYD0</accession>
<keyword evidence="7" id="KW-1185">Reference proteome</keyword>
<feature type="region of interest" description="Disordered" evidence="4">
    <location>
        <begin position="1637"/>
        <end position="1662"/>
    </location>
</feature>
<comment type="cofactor">
    <cofactor evidence="1">
        <name>pantetheine 4'-phosphate</name>
        <dbReference type="ChEBI" id="CHEBI:47942"/>
    </cofactor>
</comment>
<dbReference type="InterPro" id="IPR020845">
    <property type="entry name" value="AMP-binding_CS"/>
</dbReference>
<proteinExistence type="predicted"/>
<dbReference type="PANTHER" id="PTHR45527">
    <property type="entry name" value="NONRIBOSOMAL PEPTIDE SYNTHETASE"/>
    <property type="match status" value="1"/>
</dbReference>
<keyword evidence="3" id="KW-0597">Phosphoprotein</keyword>
<dbReference type="Gene3D" id="1.10.1200.10">
    <property type="entry name" value="ACP-like"/>
    <property type="match status" value="1"/>
</dbReference>
<reference evidence="6 7" key="1">
    <citation type="submission" date="2020-07" db="EMBL/GenBank/DDBJ databases">
        <title>Sequencing the genomes of 1000 actinobacteria strains.</title>
        <authorList>
            <person name="Klenk H.-P."/>
        </authorList>
    </citation>
    <scope>NUCLEOTIDE SEQUENCE [LARGE SCALE GENOMIC DNA]</scope>
    <source>
        <strain evidence="6 7">CXB654</strain>
    </source>
</reference>
<sequence>MSTKSGLEDIWPLSPLQEGLLFQSQLDEGGPDVYNVQVAIDLDGALDPSGLRAAAAALLRRHPNLRSAFRRRKSGQAVALIPKEAEAPWRDADLFGADEAERARELDRLAAAERAARFDPARPPLLRFLLVRLGAERHRLVLTHHHILLDGWSLPLLVRELFALHAAGGDPDGLARPAPYRDHLAWLQRRDRPAAEAAWRAALAGVESPTRLAPTAAPAAAVPEGVTAELPAPATASLRAMARERGLTLNTVVQTAWAVLLGRLLGRDDVVFGTTVSGRPAEIDGVESMIGLFINTVPVRVRLRPAEAVADLLARVQDEQALLLDHQHLGLADIQRLAGVPDLFDTLVVFENHPWGGADPAEAVPGLRASVAGSADATHYPLSLAVLPGERMRLNLGYRPDVLERERVERIAAWLVRLLERIAADPAAPSARLPLLTAAEHDRIVAGFNDGGAAGAAAMEFGTFPELLERRVATAPDTPMLVVEGTELTAAEVDERANRLAHALIARGVGPESVVAVAVPRSAELIVALAAVLKAGGAYLALDPDYPDDRLAHMLADAAPVCAVAAGELAERVSGLAPVPLLVPDDAETAAELARSRADAPADADRTAPLTPANAAYVIYTSGSTGRPKGVVVSHEGVAKLVATARERLGVGPGSRISQFGSPSFDVAFWEITMGLLSGGRLVIVPAQRRVPGPPLTEYLRAHGVTHSGLPPALLSAIPDDVELPEGMTVLAGTEAVSGALVRRYAARGPMFNCYGPTEATVNATLGECDPAHAGARVPIGRPDPGVRAYVLDAGLRPLPEGAAGELYLAGAGLARGYHGRPGLTAERFVADPFGPPGSRMYRTGDLVRWTGDGVLDFLGRADDQVKIRGVRIEPGEVEAVLAAHPGVAACAVVPREDASGSLMLAAYAVPGSGGAPEVRALREHVAAALPAAMVPAAFTLLERLPTLPNGKLDRSALPAPDLAAQVGGRPPRDPVEELLCELFAEVLGVEGVGVDDDFFALGGHSLLVTRLVGRVRSALGRELPLRTVFDAPTVARLVERLESGRDLPPLRPAERPAALPLSYAQQRMWFLHRMAGPGPTYTIPFVARLSGPFDADALRAALGDVAERHESLRTVFPDDQGVPRQHVLPPEQGRPELTVLRTDEESLPGELAAALARGFRLEEEPPLRALLFETGPDERVLMLLLHHIAGDGWSARPLLRDIGLAYSARREGAAPGWTPLPVQYPDYGIWQRELLGTEDDPGSVVSAQAAFWREALKGLPEELPLPTDRPRPAMSGGRGAALEWTVPPELERGLRELARSCDASLFMLLQAALAALLTRLGAGTDVPIGSPVAGRSDDALDDLVGFFVNTLVLRTDTSGDPTFKELVARVREADLAAYEHQDIPFERLVELLNPARSMARHPLFQVMLAYQRAGALEFPLAGVRARREPVDFATAKFDLALEFIDPHDTDGIRCVIDYSADLFDADTVANIALRLLRLMEAATADPDRPIGRLDLLSEEEDRRVAQRAHGPSLPVAETTLVGLFEQQVEAAPEATALVCEGRSLTFAGLNARANRLARELIAAGAGPERIVALLLPRSEETVVALLAVLKAGAAYLPMDPAYPDDRIGRMLADAAPALTVTTAALAARLPGGAPRLVLGPDTARDRSGDNPSDTDRTRPLSPLHPAYVIYTSGSTGRPKGVVVTHRSVVNLFHSHRETLYRPTAARAGGGPLRVGHSWSFAFDASWQPQLWLLDGHALHVVTEETLHDPKLLVDYIRAERIDFIEVTPSHALQLARAGLVEGEDCDLVALGVGGEAVPPTLWNRLRGLSGTEAYNLYGPTETTVDALAARVRDSERPVIGRPTANTSAHVLDAGLRPVPPGVVGELYLGGAGLARGYLNRPGLSAERFVADPFGPPGSRMYRTGDLARWMPDGSLDYLGRADDQVKVRGFRIEPSEVAAALGGHPDVDQVVVDTWEARPGDRRIAAYVVPAPGCGVDAARLRAHLAPVLPDYMIPAAFVELDALPLTAHGKVDRAALPEPRTRAPAEGRPPRDAAEAVLCALFAEVLDTAGAGPDDDFFDLGGHSMLLVRLRSRLEAETGAHLPIAELFANPTPATLAAHLSARADGRAPTTASGTAAPGTAVLRAGGDRAPLFCVHPAGGFAWPFVGLRRHIDPEHPIHGIESPRLAEALGPGQDPPGSLEELARAYLRRVRAVQPGGPYHLAGWSFGGAVAHTMACLLAEEGEEVALLALLDAHPPHAGARPDAAAPAPPATPVAEAVGRDHGDAGLLAANHRLAARLLARARPRRHPGGAVLFTAAEGPGGAGPEAWARSVAGDIEHHEVRCGHDAMLDPEPLAVIGPVIAARIAASGRRRP</sequence>
<dbReference type="Proteomes" id="UP000589036">
    <property type="component" value="Unassembled WGS sequence"/>
</dbReference>
<evidence type="ECO:0000259" key="5">
    <source>
        <dbReference type="PROSITE" id="PS50075"/>
    </source>
</evidence>
<dbReference type="InterPro" id="IPR025110">
    <property type="entry name" value="AMP-bd_C"/>
</dbReference>
<dbReference type="Gene3D" id="3.30.559.10">
    <property type="entry name" value="Chloramphenicol acetyltransferase-like domain"/>
    <property type="match status" value="2"/>
</dbReference>
<dbReference type="InterPro" id="IPR029058">
    <property type="entry name" value="AB_hydrolase_fold"/>
</dbReference>
<dbReference type="GO" id="GO:0043041">
    <property type="term" value="P:amino acid activation for nonribosomal peptide biosynthetic process"/>
    <property type="evidence" value="ECO:0007669"/>
    <property type="project" value="TreeGrafter"/>
</dbReference>
<dbReference type="Gene3D" id="3.30.559.30">
    <property type="entry name" value="Nonribosomal peptide synthetase, condensation domain"/>
    <property type="match status" value="2"/>
</dbReference>
<dbReference type="SUPFAM" id="SSF47336">
    <property type="entry name" value="ACP-like"/>
    <property type="match status" value="2"/>
</dbReference>
<evidence type="ECO:0000256" key="2">
    <source>
        <dbReference type="ARBA" id="ARBA00022450"/>
    </source>
</evidence>
<feature type="compositionally biased region" description="Basic and acidic residues" evidence="4">
    <location>
        <begin position="1643"/>
        <end position="1659"/>
    </location>
</feature>
<evidence type="ECO:0000256" key="3">
    <source>
        <dbReference type="ARBA" id="ARBA00022553"/>
    </source>
</evidence>
<dbReference type="InterPro" id="IPR001242">
    <property type="entry name" value="Condensation_dom"/>
</dbReference>
<dbReference type="Pfam" id="PF00501">
    <property type="entry name" value="AMP-binding"/>
    <property type="match status" value="2"/>
</dbReference>
<dbReference type="GO" id="GO:0003824">
    <property type="term" value="F:catalytic activity"/>
    <property type="evidence" value="ECO:0007669"/>
    <property type="project" value="InterPro"/>
</dbReference>
<dbReference type="Pfam" id="PF00668">
    <property type="entry name" value="Condensation"/>
    <property type="match status" value="2"/>
</dbReference>
<dbReference type="InterPro" id="IPR036736">
    <property type="entry name" value="ACP-like_sf"/>
</dbReference>
<dbReference type="NCBIfam" id="TIGR01733">
    <property type="entry name" value="AA-adenyl-dom"/>
    <property type="match status" value="2"/>
</dbReference>
<dbReference type="GO" id="GO:0072330">
    <property type="term" value="P:monocarboxylic acid biosynthetic process"/>
    <property type="evidence" value="ECO:0007669"/>
    <property type="project" value="UniProtKB-ARBA"/>
</dbReference>
<dbReference type="Pfam" id="PF13193">
    <property type="entry name" value="AMP-binding_C"/>
    <property type="match status" value="2"/>
</dbReference>
<dbReference type="InterPro" id="IPR010071">
    <property type="entry name" value="AA_adenyl_dom"/>
</dbReference>
<dbReference type="SUPFAM" id="SSF53474">
    <property type="entry name" value="alpha/beta-Hydrolases"/>
    <property type="match status" value="1"/>
</dbReference>
<dbReference type="CDD" id="cd19540">
    <property type="entry name" value="LCL_NRPS-like"/>
    <property type="match status" value="1"/>
</dbReference>
<evidence type="ECO:0000256" key="1">
    <source>
        <dbReference type="ARBA" id="ARBA00001957"/>
    </source>
</evidence>
<dbReference type="GO" id="GO:0005829">
    <property type="term" value="C:cytosol"/>
    <property type="evidence" value="ECO:0007669"/>
    <property type="project" value="TreeGrafter"/>
</dbReference>
<dbReference type="InterPro" id="IPR020806">
    <property type="entry name" value="PKS_PP-bd"/>
</dbReference>
<dbReference type="FunFam" id="3.40.50.12780:FF:000012">
    <property type="entry name" value="Non-ribosomal peptide synthetase"/>
    <property type="match status" value="2"/>
</dbReference>
<dbReference type="InterPro" id="IPR000873">
    <property type="entry name" value="AMP-dep_synth/lig_dom"/>
</dbReference>
<gene>
    <name evidence="6" type="ORF">HDA32_001960</name>
</gene>
<dbReference type="InterPro" id="IPR023213">
    <property type="entry name" value="CAT-like_dom_sf"/>
</dbReference>
<dbReference type="EMBL" id="JACCCC010000001">
    <property type="protein sequence ID" value="NYE46840.1"/>
    <property type="molecule type" value="Genomic_DNA"/>
</dbReference>
<dbReference type="Gene3D" id="3.30.300.30">
    <property type="match status" value="2"/>
</dbReference>
<dbReference type="RefSeq" id="WP_179642884.1">
    <property type="nucleotide sequence ID" value="NZ_JACCCC010000001.1"/>
</dbReference>
<evidence type="ECO:0000313" key="7">
    <source>
        <dbReference type="Proteomes" id="UP000589036"/>
    </source>
</evidence>
<dbReference type="FunFam" id="2.30.38.10:FF:000001">
    <property type="entry name" value="Non-ribosomal peptide synthetase PvdI"/>
    <property type="match status" value="2"/>
</dbReference>
<dbReference type="GO" id="GO:0031177">
    <property type="term" value="F:phosphopantetheine binding"/>
    <property type="evidence" value="ECO:0007669"/>
    <property type="project" value="InterPro"/>
</dbReference>
<organism evidence="6 7">
    <name type="scientific">Spinactinospora alkalitolerans</name>
    <dbReference type="NCBI Taxonomy" id="687207"/>
    <lineage>
        <taxon>Bacteria</taxon>
        <taxon>Bacillati</taxon>
        <taxon>Actinomycetota</taxon>
        <taxon>Actinomycetes</taxon>
        <taxon>Streptosporangiales</taxon>
        <taxon>Nocardiopsidaceae</taxon>
        <taxon>Spinactinospora</taxon>
    </lineage>
</organism>
<dbReference type="Gene3D" id="3.40.50.1820">
    <property type="entry name" value="alpha/beta hydrolase"/>
    <property type="match status" value="1"/>
</dbReference>
<dbReference type="PROSITE" id="PS50075">
    <property type="entry name" value="CARRIER"/>
    <property type="match status" value="2"/>
</dbReference>
<protein>
    <submittedName>
        <fullName evidence="6">Amino acid adenylation domain-containing protein</fullName>
    </submittedName>
</protein>
<dbReference type="FunFam" id="1.10.1200.10:FF:000016">
    <property type="entry name" value="Non-ribosomal peptide synthase"/>
    <property type="match status" value="1"/>
</dbReference>
<dbReference type="InterPro" id="IPR009081">
    <property type="entry name" value="PP-bd_ACP"/>
</dbReference>
<dbReference type="CDD" id="cd05930">
    <property type="entry name" value="A_NRPS"/>
    <property type="match status" value="1"/>
</dbReference>
<dbReference type="PROSITE" id="PS00455">
    <property type="entry name" value="AMP_BINDING"/>
    <property type="match status" value="2"/>
</dbReference>
<feature type="domain" description="Carrier" evidence="5">
    <location>
        <begin position="2031"/>
        <end position="2106"/>
    </location>
</feature>
<comment type="caution">
    <text evidence="6">The sequence shown here is derived from an EMBL/GenBank/DDBJ whole genome shotgun (WGS) entry which is preliminary data.</text>
</comment>
<dbReference type="Pfam" id="PF00550">
    <property type="entry name" value="PP-binding"/>
    <property type="match status" value="2"/>
</dbReference>
<keyword evidence="2" id="KW-0596">Phosphopantetheine</keyword>
<dbReference type="FunFam" id="3.40.50.980:FF:000001">
    <property type="entry name" value="Non-ribosomal peptide synthetase"/>
    <property type="match status" value="2"/>
</dbReference>
<dbReference type="InterPro" id="IPR045851">
    <property type="entry name" value="AMP-bd_C_sf"/>
</dbReference>
<dbReference type="GO" id="GO:0044550">
    <property type="term" value="P:secondary metabolite biosynthetic process"/>
    <property type="evidence" value="ECO:0007669"/>
    <property type="project" value="UniProtKB-ARBA"/>
</dbReference>
<name>A0A852TYD0_9ACTN</name>
<evidence type="ECO:0000256" key="4">
    <source>
        <dbReference type="SAM" id="MobiDB-lite"/>
    </source>
</evidence>
<dbReference type="InterPro" id="IPR006162">
    <property type="entry name" value="Ppantetheine_attach_site"/>
</dbReference>
<dbReference type="CDD" id="cd19543">
    <property type="entry name" value="DCL_NRPS"/>
    <property type="match status" value="1"/>
</dbReference>
<feature type="domain" description="Carrier" evidence="5">
    <location>
        <begin position="971"/>
        <end position="1046"/>
    </location>
</feature>
<dbReference type="Gene3D" id="3.40.50.980">
    <property type="match status" value="4"/>
</dbReference>
<dbReference type="Pfam" id="PF00975">
    <property type="entry name" value="Thioesterase"/>
    <property type="match status" value="1"/>
</dbReference>
<dbReference type="GO" id="GO:0008610">
    <property type="term" value="P:lipid biosynthetic process"/>
    <property type="evidence" value="ECO:0007669"/>
    <property type="project" value="UniProtKB-ARBA"/>
</dbReference>
<dbReference type="PROSITE" id="PS00012">
    <property type="entry name" value="PHOSPHOPANTETHEINE"/>
    <property type="match status" value="2"/>
</dbReference>
<dbReference type="SUPFAM" id="SSF52777">
    <property type="entry name" value="CoA-dependent acyltransferases"/>
    <property type="match status" value="4"/>
</dbReference>
<dbReference type="PANTHER" id="PTHR45527:SF1">
    <property type="entry name" value="FATTY ACID SYNTHASE"/>
    <property type="match status" value="1"/>
</dbReference>
<evidence type="ECO:0000313" key="6">
    <source>
        <dbReference type="EMBL" id="NYE46840.1"/>
    </source>
</evidence>